<dbReference type="PANTHER" id="PTHR30087">
    <property type="entry name" value="INNER MEMBRANE PROTEIN"/>
    <property type="match status" value="1"/>
</dbReference>
<dbReference type="PANTHER" id="PTHR30087:SF1">
    <property type="entry name" value="HYPOTHETICAL CYTOSOLIC PROTEIN"/>
    <property type="match status" value="1"/>
</dbReference>
<evidence type="ECO:0000313" key="1">
    <source>
        <dbReference type="EMBL" id="QDR80977.1"/>
    </source>
</evidence>
<proteinExistence type="predicted"/>
<evidence type="ECO:0000313" key="2">
    <source>
        <dbReference type="Proteomes" id="UP000320776"/>
    </source>
</evidence>
<dbReference type="EMBL" id="CP036259">
    <property type="protein sequence ID" value="QDR80977.1"/>
    <property type="molecule type" value="Genomic_DNA"/>
</dbReference>
<accession>A0A517DUF3</accession>
<dbReference type="AlphaFoldDB" id="A0A517DUF3"/>
<dbReference type="OrthoDB" id="9810648at2"/>
<gene>
    <name evidence="1" type="ORF">SPTER_23200</name>
</gene>
<keyword evidence="2" id="KW-1185">Reference proteome</keyword>
<protein>
    <submittedName>
        <fullName evidence="1">Uncharacterized protein</fullName>
    </submittedName>
</protein>
<dbReference type="RefSeq" id="WP_144350522.1">
    <property type="nucleotide sequence ID" value="NZ_CP036259.1"/>
</dbReference>
<dbReference type="Proteomes" id="UP000320776">
    <property type="component" value="Chromosome"/>
</dbReference>
<dbReference type="InterPro" id="IPR007553">
    <property type="entry name" value="2-thiour_desulf"/>
</dbReference>
<name>A0A517DUF3_9FIRM</name>
<dbReference type="KEGG" id="sted:SPTER_23200"/>
<reference evidence="1 2" key="1">
    <citation type="submission" date="2019-02" db="EMBL/GenBank/DDBJ databases">
        <title>Closed genome of Sporomusa termitida DSM 4440.</title>
        <authorList>
            <person name="Poehlein A."/>
            <person name="Daniel R."/>
        </authorList>
    </citation>
    <scope>NUCLEOTIDE SEQUENCE [LARGE SCALE GENOMIC DNA]</scope>
    <source>
        <strain evidence="1 2">DSM 4440</strain>
    </source>
</reference>
<dbReference type="Pfam" id="PF04463">
    <property type="entry name" value="2-thiour_desulf"/>
    <property type="match status" value="1"/>
</dbReference>
<organism evidence="1 2">
    <name type="scientific">Sporomusa termitida</name>
    <dbReference type="NCBI Taxonomy" id="2377"/>
    <lineage>
        <taxon>Bacteria</taxon>
        <taxon>Bacillati</taxon>
        <taxon>Bacillota</taxon>
        <taxon>Negativicutes</taxon>
        <taxon>Selenomonadales</taxon>
        <taxon>Sporomusaceae</taxon>
        <taxon>Sporomusa</taxon>
    </lineage>
</organism>
<sequence>MLIVSACLAGVQCRYNGQDFLIPEVAELVKTGQALPLCPEILAGLATPRPCVEQCGGRFLTIKGEDLTSEYRDGAKTALKIARLVGCKTAILKSKSPTCGCGVIYDGTFSGTLTAGDGILCTLLKQEKIKVCTENKFRLSNIAGDKLLSEQPPDIQR</sequence>